<organism evidence="1 2">
    <name type="scientific">Cavenderia fasciculata</name>
    <name type="common">Slime mold</name>
    <name type="synonym">Dictyostelium fasciculatum</name>
    <dbReference type="NCBI Taxonomy" id="261658"/>
    <lineage>
        <taxon>Eukaryota</taxon>
        <taxon>Amoebozoa</taxon>
        <taxon>Evosea</taxon>
        <taxon>Eumycetozoa</taxon>
        <taxon>Dictyostelia</taxon>
        <taxon>Acytosteliales</taxon>
        <taxon>Cavenderiaceae</taxon>
        <taxon>Cavenderia</taxon>
    </lineage>
</organism>
<dbReference type="EMBL" id="GL883029">
    <property type="protein sequence ID" value="EGG13869.1"/>
    <property type="molecule type" value="Genomic_DNA"/>
</dbReference>
<dbReference type="AlphaFoldDB" id="F4QDS2"/>
<protein>
    <submittedName>
        <fullName evidence="1">Uncharacterized protein</fullName>
    </submittedName>
</protein>
<evidence type="ECO:0000313" key="1">
    <source>
        <dbReference type="EMBL" id="EGG13869.1"/>
    </source>
</evidence>
<dbReference type="GeneID" id="14865272"/>
<dbReference type="RefSeq" id="XP_004350577.1">
    <property type="nucleotide sequence ID" value="XM_004350526.1"/>
</dbReference>
<dbReference type="Proteomes" id="UP000007797">
    <property type="component" value="Unassembled WGS sequence"/>
</dbReference>
<name>F4QDS2_CACFS</name>
<proteinExistence type="predicted"/>
<dbReference type="KEGG" id="dfa:DFA_11630"/>
<keyword evidence="2" id="KW-1185">Reference proteome</keyword>
<sequence>MSEQYHEFLPRPSHSITMVYLLYSTIRTLDLAHTSPLNQSWSIIPSVFKDSPPTV</sequence>
<gene>
    <name evidence="1" type="ORF">DFA_11630</name>
</gene>
<accession>F4QDS2</accession>
<evidence type="ECO:0000313" key="2">
    <source>
        <dbReference type="Proteomes" id="UP000007797"/>
    </source>
</evidence>
<reference evidence="2" key="1">
    <citation type="journal article" date="2011" name="Genome Res.">
        <title>Phylogeny-wide analysis of social amoeba genomes highlights ancient origins for complex intercellular communication.</title>
        <authorList>
            <person name="Heidel A.J."/>
            <person name="Lawal H.M."/>
            <person name="Felder M."/>
            <person name="Schilde C."/>
            <person name="Helps N.R."/>
            <person name="Tunggal B."/>
            <person name="Rivero F."/>
            <person name="John U."/>
            <person name="Schleicher M."/>
            <person name="Eichinger L."/>
            <person name="Platzer M."/>
            <person name="Noegel A.A."/>
            <person name="Schaap P."/>
            <person name="Gloeckner G."/>
        </authorList>
    </citation>
    <scope>NUCLEOTIDE SEQUENCE [LARGE SCALE GENOMIC DNA]</scope>
    <source>
        <strain evidence="2">SH3</strain>
    </source>
</reference>